<dbReference type="EMBL" id="JAGGJR010000005">
    <property type="protein sequence ID" value="MBP1873948.1"/>
    <property type="molecule type" value="Genomic_DNA"/>
</dbReference>
<sequence>MPSFLEHFALFDALIIGAICTLLILSYFSREA</sequence>
<organism evidence="1 2">
    <name type="scientific">Ensifer adhaerens</name>
    <name type="common">Sinorhizobium morelense</name>
    <dbReference type="NCBI Taxonomy" id="106592"/>
    <lineage>
        <taxon>Bacteria</taxon>
        <taxon>Pseudomonadati</taxon>
        <taxon>Pseudomonadota</taxon>
        <taxon>Alphaproteobacteria</taxon>
        <taxon>Hyphomicrobiales</taxon>
        <taxon>Rhizobiaceae</taxon>
        <taxon>Sinorhizobium/Ensifer group</taxon>
        <taxon>Ensifer</taxon>
    </lineage>
</organism>
<accession>A0ACC5SYN9</accession>
<evidence type="ECO:0000313" key="1">
    <source>
        <dbReference type="EMBL" id="MBP1873948.1"/>
    </source>
</evidence>
<evidence type="ECO:0000313" key="2">
    <source>
        <dbReference type="Proteomes" id="UP000823773"/>
    </source>
</evidence>
<protein>
    <submittedName>
        <fullName evidence="1">Uncharacterized protein</fullName>
    </submittedName>
</protein>
<reference evidence="1" key="1">
    <citation type="submission" date="2021-03" db="EMBL/GenBank/DDBJ databases">
        <title>Genomic Encyclopedia of Type Strains, Phase IV (KMG-IV): sequencing the most valuable type-strain genomes for metagenomic binning, comparative biology and taxonomic classification.</title>
        <authorList>
            <person name="Goeker M."/>
        </authorList>
    </citation>
    <scope>NUCLEOTIDE SEQUENCE</scope>
    <source>
        <strain evidence="1">DSM 18131</strain>
    </source>
</reference>
<gene>
    <name evidence="1" type="ORF">J2Z19_003667</name>
</gene>
<comment type="caution">
    <text evidence="1">The sequence shown here is derived from an EMBL/GenBank/DDBJ whole genome shotgun (WGS) entry which is preliminary data.</text>
</comment>
<name>A0ACC5SYN9_ENSAD</name>
<dbReference type="Proteomes" id="UP000823773">
    <property type="component" value="Unassembled WGS sequence"/>
</dbReference>
<keyword evidence="2" id="KW-1185">Reference proteome</keyword>
<proteinExistence type="predicted"/>